<feature type="region of interest" description="Disordered" evidence="3">
    <location>
        <begin position="51"/>
        <end position="89"/>
    </location>
</feature>
<reference evidence="6" key="1">
    <citation type="journal article" date="2014" name="Biotechnol. Biofuels">
        <title>Comparison of single-molecule sequencing and hybrid approaches for finishing the genome of Clostridium autoethanogenum and analysis of CRISPR systems in industrial relevant Clostridia.</title>
        <authorList>
            <person name="Brown S.D."/>
            <person name="Nagaraju S."/>
            <person name="Utturkar S."/>
            <person name="De Tissera S."/>
            <person name="Segovia S."/>
            <person name="Mitchell W."/>
            <person name="Land M.L."/>
            <person name="Dassanayake A."/>
            <person name="Kopke M."/>
        </authorList>
    </citation>
    <scope>NUCLEOTIDE SEQUENCE [LARGE SCALE GENOMIC DNA]</scope>
    <source>
        <strain evidence="6">DSM 10061</strain>
    </source>
</reference>
<name>A0ABM5NVB9_9CLOT</name>
<dbReference type="InterPro" id="IPR038713">
    <property type="entry name" value="Terminase_Gp1_N_sf"/>
</dbReference>
<proteinExistence type="predicted"/>
<feature type="compositionally biased region" description="Basic and acidic residues" evidence="3">
    <location>
        <begin position="54"/>
        <end position="63"/>
    </location>
</feature>
<dbReference type="InterPro" id="IPR009057">
    <property type="entry name" value="Homeodomain-like_sf"/>
</dbReference>
<sequence length="301" mass="34649">MVDVNKDLVKIDYLQGMKYKDIASKFGVSIDTVKSWVKRYGWSKERQKFKKMSAHKEAKKVENKCTQNKKVSSSKKEGPENKKRVQKGKVELDDYEPTPYIENKELNDKQKLFCVYYIKCFNATKAYQKAYGCDYMSAASNGPRLMGNDRIRAEIERLKADKFKGAMLSPMDILQKYIDIAFSDITDYADFGNAEYKAKNKDGKEEMHTYSFVNFKNSNEVDGTIISEIKQGKDGISLKLESKKWALDFLAKHIGLLDIPTQEKLKNEQKKMEIAEKQADNLDDDIEYAVEGGMNEDYEEG</sequence>
<dbReference type="InterPro" id="IPR055247">
    <property type="entry name" value="InsJ-like_HTH"/>
</dbReference>
<keyword evidence="6" id="KW-1185">Reference proteome</keyword>
<dbReference type="InterPro" id="IPR052404">
    <property type="entry name" value="SPP1-like_terminase"/>
</dbReference>
<protein>
    <submittedName>
        <fullName evidence="5">Terminase small subunit</fullName>
    </submittedName>
</protein>
<keyword evidence="1" id="KW-1188">Viral release from host cell</keyword>
<organism evidence="5 6">
    <name type="scientific">Clostridium autoethanogenum DSM 10061</name>
    <dbReference type="NCBI Taxonomy" id="1341692"/>
    <lineage>
        <taxon>Bacteria</taxon>
        <taxon>Bacillati</taxon>
        <taxon>Bacillota</taxon>
        <taxon>Clostridia</taxon>
        <taxon>Eubacteriales</taxon>
        <taxon>Clostridiaceae</taxon>
        <taxon>Clostridium</taxon>
    </lineage>
</organism>
<dbReference type="SUPFAM" id="SSF46689">
    <property type="entry name" value="Homeodomain-like"/>
    <property type="match status" value="1"/>
</dbReference>
<evidence type="ECO:0000313" key="5">
    <source>
        <dbReference type="EMBL" id="AGY76365.1"/>
    </source>
</evidence>
<keyword evidence="2" id="KW-0231">Viral genome packaging</keyword>
<evidence type="ECO:0000256" key="1">
    <source>
        <dbReference type="ARBA" id="ARBA00022612"/>
    </source>
</evidence>
<gene>
    <name evidence="5" type="ORF">CAETHG_2152</name>
</gene>
<accession>A0ABM5NVB9</accession>
<dbReference type="InterPro" id="IPR005335">
    <property type="entry name" value="Terminase_ssu"/>
</dbReference>
<dbReference type="RefSeq" id="WP_013236742.1">
    <property type="nucleotide sequence ID" value="NC_022592.1"/>
</dbReference>
<dbReference type="PANTHER" id="PTHR41328">
    <property type="entry name" value="TERMINASE SMALL SUBUNIT-RELATED"/>
    <property type="match status" value="1"/>
</dbReference>
<feature type="compositionally biased region" description="Basic and acidic residues" evidence="3">
    <location>
        <begin position="74"/>
        <end position="89"/>
    </location>
</feature>
<dbReference type="PANTHER" id="PTHR41328:SF3">
    <property type="entry name" value="PBSX PHAGE TERMINASE SMALL SUBUNIT"/>
    <property type="match status" value="1"/>
</dbReference>
<dbReference type="Pfam" id="PF03592">
    <property type="entry name" value="Terminase_2"/>
    <property type="match status" value="1"/>
</dbReference>
<dbReference type="EMBL" id="CP006763">
    <property type="protein sequence ID" value="AGY76365.1"/>
    <property type="molecule type" value="Genomic_DNA"/>
</dbReference>
<feature type="domain" description="Insertion element IS150 protein InsJ-like helix-turn-helix" evidence="4">
    <location>
        <begin position="13"/>
        <end position="40"/>
    </location>
</feature>
<evidence type="ECO:0000313" key="6">
    <source>
        <dbReference type="Proteomes" id="UP000017590"/>
    </source>
</evidence>
<dbReference type="Pfam" id="PF13518">
    <property type="entry name" value="HTH_28"/>
    <property type="match status" value="1"/>
</dbReference>
<evidence type="ECO:0000256" key="2">
    <source>
        <dbReference type="ARBA" id="ARBA00023219"/>
    </source>
</evidence>
<evidence type="ECO:0000259" key="4">
    <source>
        <dbReference type="Pfam" id="PF13518"/>
    </source>
</evidence>
<dbReference type="Gene3D" id="1.10.10.1400">
    <property type="entry name" value="Terminase, small subunit, N-terminal DNA-binding domain, HTH motif"/>
    <property type="match status" value="1"/>
</dbReference>
<evidence type="ECO:0000256" key="3">
    <source>
        <dbReference type="SAM" id="MobiDB-lite"/>
    </source>
</evidence>
<dbReference type="Gene3D" id="1.10.10.60">
    <property type="entry name" value="Homeodomain-like"/>
    <property type="match status" value="1"/>
</dbReference>
<dbReference type="Proteomes" id="UP000017590">
    <property type="component" value="Chromosome"/>
</dbReference>